<evidence type="ECO:0000256" key="1">
    <source>
        <dbReference type="SAM" id="MobiDB-lite"/>
    </source>
</evidence>
<protein>
    <submittedName>
        <fullName evidence="2">Uncharacterized protein</fullName>
    </submittedName>
</protein>
<feature type="region of interest" description="Disordered" evidence="1">
    <location>
        <begin position="254"/>
        <end position="283"/>
    </location>
</feature>
<comment type="caution">
    <text evidence="2">The sequence shown here is derived from an EMBL/GenBank/DDBJ whole genome shotgun (WGS) entry which is preliminary data.</text>
</comment>
<gene>
    <name evidence="2" type="ORF">BJ212DRAFT_1487474</name>
</gene>
<dbReference type="OrthoDB" id="2690652at2759"/>
<dbReference type="Proteomes" id="UP000807769">
    <property type="component" value="Unassembled WGS sequence"/>
</dbReference>
<feature type="compositionally biased region" description="Basic residues" evidence="1">
    <location>
        <begin position="104"/>
        <end position="115"/>
    </location>
</feature>
<dbReference type="GeneID" id="64635295"/>
<evidence type="ECO:0000313" key="2">
    <source>
        <dbReference type="EMBL" id="KAG1801993.1"/>
    </source>
</evidence>
<evidence type="ECO:0000313" key="3">
    <source>
        <dbReference type="Proteomes" id="UP000807769"/>
    </source>
</evidence>
<keyword evidence="3" id="KW-1185">Reference proteome</keyword>
<dbReference type="EMBL" id="JABBWG010000084">
    <property type="protein sequence ID" value="KAG1801993.1"/>
    <property type="molecule type" value="Genomic_DNA"/>
</dbReference>
<feature type="compositionally biased region" description="Polar residues" evidence="1">
    <location>
        <begin position="254"/>
        <end position="273"/>
    </location>
</feature>
<organism evidence="2 3">
    <name type="scientific">Suillus subaureus</name>
    <dbReference type="NCBI Taxonomy" id="48587"/>
    <lineage>
        <taxon>Eukaryota</taxon>
        <taxon>Fungi</taxon>
        <taxon>Dikarya</taxon>
        <taxon>Basidiomycota</taxon>
        <taxon>Agaricomycotina</taxon>
        <taxon>Agaricomycetes</taxon>
        <taxon>Agaricomycetidae</taxon>
        <taxon>Boletales</taxon>
        <taxon>Suillineae</taxon>
        <taxon>Suillaceae</taxon>
        <taxon>Suillus</taxon>
    </lineage>
</organism>
<reference evidence="2" key="1">
    <citation type="journal article" date="2020" name="New Phytol.">
        <title>Comparative genomics reveals dynamic genome evolution in host specialist ectomycorrhizal fungi.</title>
        <authorList>
            <person name="Lofgren L.A."/>
            <person name="Nguyen N.H."/>
            <person name="Vilgalys R."/>
            <person name="Ruytinx J."/>
            <person name="Liao H.L."/>
            <person name="Branco S."/>
            <person name="Kuo A."/>
            <person name="LaButti K."/>
            <person name="Lipzen A."/>
            <person name="Andreopoulos W."/>
            <person name="Pangilinan J."/>
            <person name="Riley R."/>
            <person name="Hundley H."/>
            <person name="Na H."/>
            <person name="Barry K."/>
            <person name="Grigoriev I.V."/>
            <person name="Stajich J.E."/>
            <person name="Kennedy P.G."/>
        </authorList>
    </citation>
    <scope>NUCLEOTIDE SEQUENCE</scope>
    <source>
        <strain evidence="2">MN1</strain>
    </source>
</reference>
<proteinExistence type="predicted"/>
<accession>A0A9P7DSN8</accession>
<sequence length="758" mass="82020">MVEDGSEGVAVVVGDLEEVLDMCSLEPGMEAENATQHPGHILTRGDNCIKRRTKAQKATDDQCEEEEKEASQAAIQETHKCIAAFQKQLQTDQAAACADAPKPSRPRPHLVKKAAKAPETTDLTTAANKAVGAKGKGGRADKSAASANIEHPGSEEDEELEVQMPGGCTKKKGKRTVIPVKTPVRDAIDVAGALIASESTQAHDDDKLSDLDVSPLAPKKFGLAGHILNWMSSIPIGGSKPFSNLKHRSSGALSAISSTTPSSKLTRGSTMSSGGALLTPIHTPNVGPNDMSDLFTTLFADNELTDSAKCSQVLAHMSKLKAAQGVKISQKDSIPQMNLAHRNANPTPKQLNQIEPDITADDSAFNIVDDNLEMNVKTAPVVTSLVDYDSNNADLWPPHIAPSYSSHSTGVKRKLIDAEDALTEDDLIEDNLLEDNLFEDNLMIMDDFVIEDNLMLMDVIEDDDLMITDQQVEEDSPSSDIEFVGHVKCVVKPEPVVKTEYKPVSLRLTSTVTSISVKRNAPTAKRLKSSHSVSSIPSTIKLEAGPTNPLEVTVEILPCSLYRIKHLPGGPRAVARWSSVFIPTLISAIGDQDEVWGHIELEALFHATLQDTWDVVYEDTPHTITNDGPVMAIALQQLSEWCNGIGSTAVTVFTNFMLLQDDVKTNEDCKGFAESLLVNLVFLFLYSTHAPLGVLLTAITKECMRKALSVFVLQQHMECTIRLITSKTLVSELEVNSEGKAVKVPHSMNKFSGKISSS</sequence>
<dbReference type="AlphaFoldDB" id="A0A9P7DSN8"/>
<name>A0A9P7DSN8_9AGAM</name>
<feature type="region of interest" description="Disordered" evidence="1">
    <location>
        <begin position="96"/>
        <end position="173"/>
    </location>
</feature>
<dbReference type="RefSeq" id="XP_041186212.1">
    <property type="nucleotide sequence ID" value="XM_041341279.1"/>
</dbReference>